<dbReference type="OrthoDB" id="9793856at2"/>
<dbReference type="Gene3D" id="1.50.10.100">
    <property type="entry name" value="Chondroitin AC/alginate lyase"/>
    <property type="match status" value="1"/>
</dbReference>
<evidence type="ECO:0000313" key="4">
    <source>
        <dbReference type="Proteomes" id="UP000199006"/>
    </source>
</evidence>
<dbReference type="AlphaFoldDB" id="A0A1I4MK28"/>
<name>A0A1I4MK28_9FIRM</name>
<organism evidence="3 4">
    <name type="scientific">Halanaerobium salsuginis</name>
    <dbReference type="NCBI Taxonomy" id="29563"/>
    <lineage>
        <taxon>Bacteria</taxon>
        <taxon>Bacillati</taxon>
        <taxon>Bacillota</taxon>
        <taxon>Clostridia</taxon>
        <taxon>Halanaerobiales</taxon>
        <taxon>Halanaerobiaceae</taxon>
        <taxon>Halanaerobium</taxon>
    </lineage>
</organism>
<proteinExistence type="predicted"/>
<evidence type="ECO:0000256" key="1">
    <source>
        <dbReference type="ARBA" id="ARBA00004196"/>
    </source>
</evidence>
<gene>
    <name evidence="3" type="ORF">SAMN02983006_02638</name>
</gene>
<comment type="subcellular location">
    <subcellularLocation>
        <location evidence="1">Cell envelope</location>
    </subcellularLocation>
</comment>
<dbReference type="Gene3D" id="2.70.98.70">
    <property type="match status" value="1"/>
</dbReference>
<dbReference type="EMBL" id="FOTI01000055">
    <property type="protein sequence ID" value="SFM03624.1"/>
    <property type="molecule type" value="Genomic_DNA"/>
</dbReference>
<dbReference type="Pfam" id="PF07940">
    <property type="entry name" value="Hepar_II_III_C"/>
    <property type="match status" value="1"/>
</dbReference>
<protein>
    <submittedName>
        <fullName evidence="3">Heparinase II/III-like protein</fullName>
    </submittedName>
</protein>
<evidence type="ECO:0000259" key="2">
    <source>
        <dbReference type="Pfam" id="PF07940"/>
    </source>
</evidence>
<feature type="domain" description="Heparinase II/III-like C-terminal" evidence="2">
    <location>
        <begin position="317"/>
        <end position="457"/>
    </location>
</feature>
<dbReference type="Proteomes" id="UP000199006">
    <property type="component" value="Unassembled WGS sequence"/>
</dbReference>
<dbReference type="RefSeq" id="WP_089862631.1">
    <property type="nucleotide sequence ID" value="NZ_FOTI01000055.1"/>
</dbReference>
<accession>A0A1I4MK28</accession>
<dbReference type="InterPro" id="IPR008929">
    <property type="entry name" value="Chondroitin_lyas"/>
</dbReference>
<dbReference type="GO" id="GO:0030313">
    <property type="term" value="C:cell envelope"/>
    <property type="evidence" value="ECO:0007669"/>
    <property type="project" value="UniProtKB-SubCell"/>
</dbReference>
<keyword evidence="4" id="KW-1185">Reference proteome</keyword>
<dbReference type="SUPFAM" id="SSF48230">
    <property type="entry name" value="Chondroitin AC/alginate lyase"/>
    <property type="match status" value="1"/>
</dbReference>
<dbReference type="GO" id="GO:0016829">
    <property type="term" value="F:lyase activity"/>
    <property type="evidence" value="ECO:0007669"/>
    <property type="project" value="InterPro"/>
</dbReference>
<dbReference type="InterPro" id="IPR012480">
    <property type="entry name" value="Hepar_II_III_C"/>
</dbReference>
<reference evidence="3 4" key="1">
    <citation type="submission" date="2016-10" db="EMBL/GenBank/DDBJ databases">
        <authorList>
            <person name="de Groot N.N."/>
        </authorList>
    </citation>
    <scope>NUCLEOTIDE SEQUENCE [LARGE SCALE GENOMIC DNA]</scope>
    <source>
        <strain evidence="3 4">ATCC 51327</strain>
    </source>
</reference>
<evidence type="ECO:0000313" key="3">
    <source>
        <dbReference type="EMBL" id="SFM03624.1"/>
    </source>
</evidence>
<dbReference type="STRING" id="29563.SAMN02983006_02638"/>
<sequence>MFILTNQKSYLDSLEEVIWQICNEFTWALPAHIQWEELNEDEKLNLYSLYNQQENNNFINKSKKLIDLFAAETAFSLAEIAYLLEKDLSPLILNRIKNEISSRVLLPFSNLKNKYWWENAKMNWAAVCAASVGSAAIYLLNDTKELVFILKRVIKSLTVYLSSFAEDGISREGLAYWNYGFSFYTYFSDLLKKRSGNRINLMNYPEIKNIAHFQQKMFLNDDQIISFSDTPLTFKFRAGFTSKLKEFYPDLNLPELKYKADFHSDDCYRWPHIIRDLFWTRTELFNRQKFNNLDYQEEYSYAEAAKWLFYKNKFDNHKLVIAAKAGNNNEPHNHNDLGSFIYHFAGESFLVDPGSGEYNKDYFGENRYNYIVTSSFGHSTPIIGGEGQLAGKSFCSSGEKISTISNQIIFKFNLEKAYQLDSLRLYQRKFLINRINGHLKISDKFDFNEKLNVVERFVSFFKPEKVADDLVKIQGKKNSILIKYDPILFDFELDSVNFTTHTGKTRTLQLIDFRINAAISSTEFVFEIFPFLEN</sequence>
<dbReference type="PANTHER" id="PTHR38045">
    <property type="entry name" value="CHROMOSOME 1, WHOLE GENOME SHOTGUN SEQUENCE"/>
    <property type="match status" value="1"/>
</dbReference>
<dbReference type="PANTHER" id="PTHR38045:SF1">
    <property type="entry name" value="HEPARINASE II_III-LIKE PROTEIN"/>
    <property type="match status" value="1"/>
</dbReference>